<evidence type="ECO:0000313" key="8">
    <source>
        <dbReference type="Proteomes" id="UP000295518"/>
    </source>
</evidence>
<dbReference type="EMBL" id="SNWN01000015">
    <property type="protein sequence ID" value="TDO19123.1"/>
    <property type="molecule type" value="Genomic_DNA"/>
</dbReference>
<keyword evidence="8" id="KW-1185">Reference proteome</keyword>
<evidence type="ECO:0000256" key="3">
    <source>
        <dbReference type="ARBA" id="ARBA00022694"/>
    </source>
</evidence>
<gene>
    <name evidence="5" type="primary">truB</name>
    <name evidence="7" type="ORF">EI74_0772</name>
</gene>
<reference evidence="7 8" key="1">
    <citation type="submission" date="2019-03" db="EMBL/GenBank/DDBJ databases">
        <title>Genomic Encyclopedia of Archaeal and Bacterial Type Strains, Phase II (KMG-II): from individual species to whole genera.</title>
        <authorList>
            <person name="Goeker M."/>
        </authorList>
    </citation>
    <scope>NUCLEOTIDE SEQUENCE [LARGE SCALE GENOMIC DNA]</scope>
    <source>
        <strain evidence="7 8">ATCC 700618</strain>
    </source>
</reference>
<dbReference type="InterPro" id="IPR002501">
    <property type="entry name" value="PsdUridine_synth_N"/>
</dbReference>
<keyword evidence="4 5" id="KW-0413">Isomerase</keyword>
<dbReference type="Pfam" id="PF01509">
    <property type="entry name" value="TruB_N"/>
    <property type="match status" value="1"/>
</dbReference>
<evidence type="ECO:0000313" key="7">
    <source>
        <dbReference type="EMBL" id="TDO19123.1"/>
    </source>
</evidence>
<feature type="active site" description="Nucleophile" evidence="5">
    <location>
        <position position="36"/>
    </location>
</feature>
<dbReference type="OrthoDB" id="9802309at2"/>
<dbReference type="GO" id="GO:0003723">
    <property type="term" value="F:RNA binding"/>
    <property type="evidence" value="ECO:0007669"/>
    <property type="project" value="InterPro"/>
</dbReference>
<protein>
    <recommendedName>
        <fullName evidence="5">tRNA pseudouridine synthase B</fullName>
        <ecNumber evidence="5">5.4.99.25</ecNumber>
    </recommendedName>
    <alternativeName>
        <fullName evidence="5">tRNA pseudouridine(55) synthase</fullName>
        <shortName evidence="5">Psi55 synthase</shortName>
    </alternativeName>
    <alternativeName>
        <fullName evidence="5">tRNA pseudouridylate synthase</fullName>
    </alternativeName>
    <alternativeName>
        <fullName evidence="5">tRNA-uridine isomerase</fullName>
    </alternativeName>
</protein>
<evidence type="ECO:0000259" key="6">
    <source>
        <dbReference type="Pfam" id="PF01509"/>
    </source>
</evidence>
<dbReference type="GO" id="GO:1990481">
    <property type="term" value="P:mRNA pseudouridine synthesis"/>
    <property type="evidence" value="ECO:0007669"/>
    <property type="project" value="TreeGrafter"/>
</dbReference>
<dbReference type="GO" id="GO:0031119">
    <property type="term" value="P:tRNA pseudouridine synthesis"/>
    <property type="evidence" value="ECO:0007669"/>
    <property type="project" value="UniProtKB-UniRule"/>
</dbReference>
<dbReference type="PANTHER" id="PTHR13767">
    <property type="entry name" value="TRNA-PSEUDOURIDINE SYNTHASE"/>
    <property type="match status" value="1"/>
</dbReference>
<keyword evidence="3 5" id="KW-0819">tRNA processing</keyword>
<dbReference type="PANTHER" id="PTHR13767:SF2">
    <property type="entry name" value="PSEUDOURIDYLATE SYNTHASE TRUB1"/>
    <property type="match status" value="1"/>
</dbReference>
<dbReference type="EC" id="5.4.99.25" evidence="5"/>
<feature type="domain" description="Pseudouridine synthase II N-terminal" evidence="6">
    <location>
        <begin position="22"/>
        <end position="170"/>
    </location>
</feature>
<dbReference type="InterPro" id="IPR014780">
    <property type="entry name" value="tRNA_psdUridine_synth_TruB"/>
</dbReference>
<organism evidence="7 8">
    <name type="scientific">Mycoplasma testudineum</name>
    <dbReference type="NCBI Taxonomy" id="244584"/>
    <lineage>
        <taxon>Bacteria</taxon>
        <taxon>Bacillati</taxon>
        <taxon>Mycoplasmatota</taxon>
        <taxon>Mollicutes</taxon>
        <taxon>Mycoplasmataceae</taxon>
        <taxon>Mycoplasma</taxon>
    </lineage>
</organism>
<evidence type="ECO:0000256" key="2">
    <source>
        <dbReference type="ARBA" id="ARBA00005642"/>
    </source>
</evidence>
<dbReference type="InterPro" id="IPR020103">
    <property type="entry name" value="PsdUridine_synth_cat_dom_sf"/>
</dbReference>
<evidence type="ECO:0000256" key="5">
    <source>
        <dbReference type="HAMAP-Rule" id="MF_01080"/>
    </source>
</evidence>
<dbReference type="Proteomes" id="UP000295518">
    <property type="component" value="Unassembled WGS sequence"/>
</dbReference>
<dbReference type="NCBIfam" id="TIGR00431">
    <property type="entry name" value="TruB"/>
    <property type="match status" value="1"/>
</dbReference>
<dbReference type="Gene3D" id="3.30.2350.10">
    <property type="entry name" value="Pseudouridine synthase"/>
    <property type="match status" value="1"/>
</dbReference>
<accession>A0A4R6IA96</accession>
<name>A0A4R6IA96_9MOLU</name>
<proteinExistence type="inferred from homology"/>
<evidence type="ECO:0000256" key="1">
    <source>
        <dbReference type="ARBA" id="ARBA00000385"/>
    </source>
</evidence>
<comment type="function">
    <text evidence="5">Responsible for synthesis of pseudouridine from uracil-55 in the psi GC loop of transfer RNAs.</text>
</comment>
<dbReference type="GO" id="GO:0160148">
    <property type="term" value="F:tRNA pseudouridine(55) synthase activity"/>
    <property type="evidence" value="ECO:0007669"/>
    <property type="project" value="UniProtKB-EC"/>
</dbReference>
<dbReference type="RefSeq" id="WP_094254918.1">
    <property type="nucleotide sequence ID" value="NZ_NNCE01000007.1"/>
</dbReference>
<dbReference type="HAMAP" id="MF_01080">
    <property type="entry name" value="TruB_bact"/>
    <property type="match status" value="1"/>
</dbReference>
<comment type="similarity">
    <text evidence="2 5">Belongs to the pseudouridine synthase TruB family. Type 1 subfamily.</text>
</comment>
<comment type="caution">
    <text evidence="7">The sequence shown here is derived from an EMBL/GenBank/DDBJ whole genome shotgun (WGS) entry which is preliminary data.</text>
</comment>
<sequence>MFYLIWKEKGESSFSAISKFRRENDIKKIGHTGTLDPLADGLLIVATDRDTKWIPYIDNSLKQYYVEATLGYSTTTYDSEGEIVNSSNKKVNLDNVIQVINSIPKQFEQVAPKYSARKINGKRAYALARQGIDFEIKPNTVQIESISNLKFDFENQVIKFDVLVSKGTYIRSLVHEIGLRLETFATMTHLTRTKLGKLDKDKLGIIPLRELLEIPILTLDKESINTIHNGIKTKLNIEDGIYVYKDDESIIGVIEVQNGIVKLKKRILLNKE</sequence>
<dbReference type="SUPFAM" id="SSF55120">
    <property type="entry name" value="Pseudouridine synthase"/>
    <property type="match status" value="1"/>
</dbReference>
<evidence type="ECO:0000256" key="4">
    <source>
        <dbReference type="ARBA" id="ARBA00023235"/>
    </source>
</evidence>
<comment type="catalytic activity">
    <reaction evidence="1 5">
        <text>uridine(55) in tRNA = pseudouridine(55) in tRNA</text>
        <dbReference type="Rhea" id="RHEA:42532"/>
        <dbReference type="Rhea" id="RHEA-COMP:10101"/>
        <dbReference type="Rhea" id="RHEA-COMP:10102"/>
        <dbReference type="ChEBI" id="CHEBI:65314"/>
        <dbReference type="ChEBI" id="CHEBI:65315"/>
        <dbReference type="EC" id="5.4.99.25"/>
    </reaction>
</comment>
<dbReference type="AlphaFoldDB" id="A0A4R6IA96"/>